<dbReference type="Proteomes" id="UP000239480">
    <property type="component" value="Unassembled WGS sequence"/>
</dbReference>
<dbReference type="AlphaFoldDB" id="A0A2T0RPQ4"/>
<dbReference type="EMBL" id="PVTD01000005">
    <property type="protein sequence ID" value="PRY23175.1"/>
    <property type="molecule type" value="Genomic_DNA"/>
</dbReference>
<dbReference type="RefSeq" id="WP_106205477.1">
    <property type="nucleotide sequence ID" value="NZ_PVTD01000005.1"/>
</dbReference>
<keyword evidence="1" id="KW-0732">Signal</keyword>
<evidence type="ECO:0000313" key="3">
    <source>
        <dbReference type="Proteomes" id="UP000239480"/>
    </source>
</evidence>
<evidence type="ECO:0000256" key="1">
    <source>
        <dbReference type="SAM" id="SignalP"/>
    </source>
</evidence>
<comment type="caution">
    <text evidence="2">The sequence shown here is derived from an EMBL/GenBank/DDBJ whole genome shotgun (WGS) entry which is preliminary data.</text>
</comment>
<accession>A0A2T0RPQ4</accession>
<reference evidence="2 3" key="1">
    <citation type="submission" date="2018-03" db="EMBL/GenBank/DDBJ databases">
        <title>Genomic Encyclopedia of Archaeal and Bacterial Type Strains, Phase II (KMG-II): from individual species to whole genera.</title>
        <authorList>
            <person name="Goeker M."/>
        </authorList>
    </citation>
    <scope>NUCLEOTIDE SEQUENCE [LARGE SCALE GENOMIC DNA]</scope>
    <source>
        <strain evidence="2 3">DSM 29328</strain>
    </source>
</reference>
<proteinExistence type="predicted"/>
<protein>
    <recommendedName>
        <fullName evidence="4">Invasion protein IalB</fullName>
    </recommendedName>
</protein>
<evidence type="ECO:0008006" key="4">
    <source>
        <dbReference type="Google" id="ProtNLM"/>
    </source>
</evidence>
<feature type="chain" id="PRO_5015740051" description="Invasion protein IalB" evidence="1">
    <location>
        <begin position="25"/>
        <end position="171"/>
    </location>
</feature>
<sequence>MTGRSNALDLLLGAVLLFPLPAAASDREPWGEAGPWKLYVDRAAGNGCVMERDLENGLRVRIGNLPRKGGQFLDILSREWTDVVDGESGEVDIDFSDDLFSGDATGIVEGAWYGGHIFTNNPEFLDLFARKRSLSVGETGMEMYEISLDGTTKGLQALSKCQESQPTPVTE</sequence>
<keyword evidence="3" id="KW-1185">Reference proteome</keyword>
<evidence type="ECO:0000313" key="2">
    <source>
        <dbReference type="EMBL" id="PRY23175.1"/>
    </source>
</evidence>
<dbReference type="OrthoDB" id="7705693at2"/>
<organism evidence="2 3">
    <name type="scientific">Aliiruegeria haliotis</name>
    <dbReference type="NCBI Taxonomy" id="1280846"/>
    <lineage>
        <taxon>Bacteria</taxon>
        <taxon>Pseudomonadati</taxon>
        <taxon>Pseudomonadota</taxon>
        <taxon>Alphaproteobacteria</taxon>
        <taxon>Rhodobacterales</taxon>
        <taxon>Roseobacteraceae</taxon>
        <taxon>Aliiruegeria</taxon>
    </lineage>
</organism>
<name>A0A2T0RPQ4_9RHOB</name>
<gene>
    <name evidence="2" type="ORF">CLV78_105229</name>
</gene>
<feature type="signal peptide" evidence="1">
    <location>
        <begin position="1"/>
        <end position="24"/>
    </location>
</feature>